<organism evidence="1">
    <name type="scientific">hydrothermal vent metagenome</name>
    <dbReference type="NCBI Taxonomy" id="652676"/>
    <lineage>
        <taxon>unclassified sequences</taxon>
        <taxon>metagenomes</taxon>
        <taxon>ecological metagenomes</taxon>
    </lineage>
</organism>
<dbReference type="AlphaFoldDB" id="A0A3B1D3X9"/>
<dbReference type="EMBL" id="UOGL01000131">
    <property type="protein sequence ID" value="VAX37566.1"/>
    <property type="molecule type" value="Genomic_DNA"/>
</dbReference>
<feature type="non-terminal residue" evidence="1">
    <location>
        <position position="1"/>
    </location>
</feature>
<reference evidence="1" key="1">
    <citation type="submission" date="2018-06" db="EMBL/GenBank/DDBJ databases">
        <authorList>
            <person name="Zhirakovskaya E."/>
        </authorList>
    </citation>
    <scope>NUCLEOTIDE SEQUENCE</scope>
</reference>
<dbReference type="SUPFAM" id="SSF51735">
    <property type="entry name" value="NAD(P)-binding Rossmann-fold domains"/>
    <property type="match status" value="1"/>
</dbReference>
<evidence type="ECO:0000313" key="1">
    <source>
        <dbReference type="EMBL" id="VAX37566.1"/>
    </source>
</evidence>
<sequence length="31" mass="3286">SYAYGALTAAKFIVAQPPGMYSMNDVLGFSD</sequence>
<protein>
    <submittedName>
        <fullName evidence="1">Uncharacterized protein</fullName>
    </submittedName>
</protein>
<dbReference type="Gene3D" id="3.40.50.720">
    <property type="entry name" value="NAD(P)-binding Rossmann-like Domain"/>
    <property type="match status" value="1"/>
</dbReference>
<name>A0A3B1D3X9_9ZZZZ</name>
<dbReference type="InterPro" id="IPR036291">
    <property type="entry name" value="NAD(P)-bd_dom_sf"/>
</dbReference>
<accession>A0A3B1D3X9</accession>
<gene>
    <name evidence="1" type="ORF">MNBD_PLANCTO02-2693</name>
</gene>
<proteinExistence type="predicted"/>